<evidence type="ECO:0000313" key="2">
    <source>
        <dbReference type="Proteomes" id="UP001431776"/>
    </source>
</evidence>
<organism evidence="1 2">
    <name type="scientific">Anaerobaca lacustris</name>
    <dbReference type="NCBI Taxonomy" id="3044600"/>
    <lineage>
        <taxon>Bacteria</taxon>
        <taxon>Pseudomonadati</taxon>
        <taxon>Planctomycetota</taxon>
        <taxon>Phycisphaerae</taxon>
        <taxon>Sedimentisphaerales</taxon>
        <taxon>Anaerobacaceae</taxon>
        <taxon>Anaerobaca</taxon>
    </lineage>
</organism>
<dbReference type="AlphaFoldDB" id="A0AAW6TZJ5"/>
<dbReference type="Proteomes" id="UP001431776">
    <property type="component" value="Unassembled WGS sequence"/>
</dbReference>
<dbReference type="EMBL" id="JASCXX010000028">
    <property type="protein sequence ID" value="MDI6451057.1"/>
    <property type="molecule type" value="Genomic_DNA"/>
</dbReference>
<gene>
    <name evidence="1" type="ORF">QJ522_18495</name>
</gene>
<comment type="caution">
    <text evidence="1">The sequence shown here is derived from an EMBL/GenBank/DDBJ whole genome shotgun (WGS) entry which is preliminary data.</text>
</comment>
<keyword evidence="2" id="KW-1185">Reference proteome</keyword>
<accession>A0AAW6TZJ5</accession>
<dbReference type="RefSeq" id="WP_349246466.1">
    <property type="nucleotide sequence ID" value="NZ_JASCXX010000028.1"/>
</dbReference>
<sequence>MSFCTAINCMDGRTQLPVNEYLRHQLGVTYVDTVTEPGPVRILADEPDSESARAILRRVDISTSKHDSHCVAIVAHEDCAGDPVCEEIQREQLDRAVRFVAARYPSVRVLGLWVDAHGTVSQIFSTPS</sequence>
<evidence type="ECO:0000313" key="1">
    <source>
        <dbReference type="EMBL" id="MDI6451057.1"/>
    </source>
</evidence>
<proteinExistence type="predicted"/>
<dbReference type="InterPro" id="IPR046871">
    <property type="entry name" value="Pro_CA_2"/>
</dbReference>
<dbReference type="Pfam" id="PF20393">
    <property type="entry name" value="Pro_CA_2"/>
    <property type="match status" value="1"/>
</dbReference>
<protein>
    <submittedName>
        <fullName evidence="1">Uncharacterized protein</fullName>
    </submittedName>
</protein>
<name>A0AAW6TZJ5_9BACT</name>
<reference evidence="1" key="1">
    <citation type="submission" date="2023-05" db="EMBL/GenBank/DDBJ databases">
        <title>Anaerotaeda fermentans gen. nov., sp. nov., a novel anaerobic planctomycete of the new family within the order Sedimentisphaerales isolated from Taman Peninsula, Russia.</title>
        <authorList>
            <person name="Khomyakova M.A."/>
            <person name="Merkel A.Y."/>
            <person name="Slobodkin A.I."/>
        </authorList>
    </citation>
    <scope>NUCLEOTIDE SEQUENCE</scope>
    <source>
        <strain evidence="1">M17dextr</strain>
    </source>
</reference>